<dbReference type="PANTHER" id="PTHR32470:SF2">
    <property type="entry name" value="NADH DEHYDROGENASE [UBIQUINONE] 1 ALPHA SUBCOMPLEX ASSEMBLY FACTOR 2"/>
    <property type="match status" value="1"/>
</dbReference>
<dbReference type="GO" id="GO:0032981">
    <property type="term" value="P:mitochondrial respiratory chain complex I assembly"/>
    <property type="evidence" value="ECO:0007669"/>
    <property type="project" value="TreeGrafter"/>
</dbReference>
<accession>A0AAN7BZ30</accession>
<comment type="caution">
    <text evidence="3">The sequence shown here is derived from an EMBL/GenBank/DDBJ whole genome shotgun (WGS) entry which is preliminary data.</text>
</comment>
<dbReference type="AlphaFoldDB" id="A0AAN7BZ30"/>
<dbReference type="PANTHER" id="PTHR32470">
    <property type="entry name" value="ADH DEHYDROGENASE [UBIQUINONE] 1 ALPHA SUBCOMPLEX ASSEMBLY FACTOR 2"/>
    <property type="match status" value="1"/>
</dbReference>
<dbReference type="GO" id="GO:0045271">
    <property type="term" value="C:respiratory chain complex I"/>
    <property type="evidence" value="ECO:0007669"/>
    <property type="project" value="InterPro"/>
</dbReference>
<sequence length="215" mass="24710">MSQPPPLSPFLKAYYKWKSIRFPWRRQYLVGLDLKNNTFWEFLDRGTSPKTTPSHLWRRIVYPPPSAKIHPSEIQISPAWHQWLRHTRNDPPSLTEQTQDVLRQERMKILAAQADARWAAKPGYVDAPSESKEIRKPQLVGGGMLEKEEQGQNGGAVVVEGKEEGEVLKEQRQKAWKEMKESQGKIPAQKDPWKRAAAGGPSEEWQPKAWTPGKK</sequence>
<reference evidence="3" key="2">
    <citation type="submission" date="2023-05" db="EMBL/GenBank/DDBJ databases">
        <authorList>
            <consortium name="Lawrence Berkeley National Laboratory"/>
            <person name="Steindorff A."/>
            <person name="Hensen N."/>
            <person name="Bonometti L."/>
            <person name="Westerberg I."/>
            <person name="Brannstrom I.O."/>
            <person name="Guillou S."/>
            <person name="Cros-Aarteil S."/>
            <person name="Calhoun S."/>
            <person name="Haridas S."/>
            <person name="Kuo A."/>
            <person name="Mondo S."/>
            <person name="Pangilinan J."/>
            <person name="Riley R."/>
            <person name="Labutti K."/>
            <person name="Andreopoulos B."/>
            <person name="Lipzen A."/>
            <person name="Chen C."/>
            <person name="Yanf M."/>
            <person name="Daum C."/>
            <person name="Ng V."/>
            <person name="Clum A."/>
            <person name="Ohm R."/>
            <person name="Martin F."/>
            <person name="Silar P."/>
            <person name="Natvig D."/>
            <person name="Lalanne C."/>
            <person name="Gautier V."/>
            <person name="Ament-Velasquez S.L."/>
            <person name="Kruys A."/>
            <person name="Hutchinson M.I."/>
            <person name="Powell A.J."/>
            <person name="Barry K."/>
            <person name="Miller A.N."/>
            <person name="Grigoriev I.V."/>
            <person name="Debuchy R."/>
            <person name="Gladieux P."/>
            <person name="Thoren M.H."/>
            <person name="Johannesson H."/>
        </authorList>
    </citation>
    <scope>NUCLEOTIDE SEQUENCE</scope>
    <source>
        <strain evidence="3">CBS 990.96</strain>
    </source>
</reference>
<dbReference type="EMBL" id="MU865289">
    <property type="protein sequence ID" value="KAK4232046.1"/>
    <property type="molecule type" value="Genomic_DNA"/>
</dbReference>
<name>A0AAN7BZ30_9PEZI</name>
<protein>
    <submittedName>
        <fullName evidence="3">NADH-ubiquinone oxidoreductase assembly factor N7BML</fullName>
    </submittedName>
</protein>
<comment type="similarity">
    <text evidence="1">Belongs to the complex I NDUFA12 subunit family.</text>
</comment>
<dbReference type="Pfam" id="PF05071">
    <property type="entry name" value="NDUFA12"/>
    <property type="match status" value="1"/>
</dbReference>
<dbReference type="Proteomes" id="UP001301958">
    <property type="component" value="Unassembled WGS sequence"/>
</dbReference>
<evidence type="ECO:0000256" key="2">
    <source>
        <dbReference type="SAM" id="MobiDB-lite"/>
    </source>
</evidence>
<reference evidence="3" key="1">
    <citation type="journal article" date="2023" name="Mol. Phylogenet. Evol.">
        <title>Genome-scale phylogeny and comparative genomics of the fungal order Sordariales.</title>
        <authorList>
            <person name="Hensen N."/>
            <person name="Bonometti L."/>
            <person name="Westerberg I."/>
            <person name="Brannstrom I.O."/>
            <person name="Guillou S."/>
            <person name="Cros-Aarteil S."/>
            <person name="Calhoun S."/>
            <person name="Haridas S."/>
            <person name="Kuo A."/>
            <person name="Mondo S."/>
            <person name="Pangilinan J."/>
            <person name="Riley R."/>
            <person name="LaButti K."/>
            <person name="Andreopoulos B."/>
            <person name="Lipzen A."/>
            <person name="Chen C."/>
            <person name="Yan M."/>
            <person name="Daum C."/>
            <person name="Ng V."/>
            <person name="Clum A."/>
            <person name="Steindorff A."/>
            <person name="Ohm R.A."/>
            <person name="Martin F."/>
            <person name="Silar P."/>
            <person name="Natvig D.O."/>
            <person name="Lalanne C."/>
            <person name="Gautier V."/>
            <person name="Ament-Velasquez S.L."/>
            <person name="Kruys A."/>
            <person name="Hutchinson M.I."/>
            <person name="Powell A.J."/>
            <person name="Barry K."/>
            <person name="Miller A.N."/>
            <person name="Grigoriev I.V."/>
            <person name="Debuchy R."/>
            <person name="Gladieux P."/>
            <person name="Hiltunen Thoren M."/>
            <person name="Johannesson H."/>
        </authorList>
    </citation>
    <scope>NUCLEOTIDE SEQUENCE</scope>
    <source>
        <strain evidence="3">CBS 990.96</strain>
    </source>
</reference>
<dbReference type="InterPro" id="IPR052618">
    <property type="entry name" value="ComplexI_NDUFA12"/>
</dbReference>
<evidence type="ECO:0000313" key="3">
    <source>
        <dbReference type="EMBL" id="KAK4232046.1"/>
    </source>
</evidence>
<feature type="region of interest" description="Disordered" evidence="2">
    <location>
        <begin position="172"/>
        <end position="215"/>
    </location>
</feature>
<evidence type="ECO:0000313" key="4">
    <source>
        <dbReference type="Proteomes" id="UP001301958"/>
    </source>
</evidence>
<gene>
    <name evidence="3" type="ORF">QBC38DRAFT_464207</name>
</gene>
<dbReference type="InterPro" id="IPR007763">
    <property type="entry name" value="NDUFA12"/>
</dbReference>
<organism evidence="3 4">
    <name type="scientific">Podospora fimiseda</name>
    <dbReference type="NCBI Taxonomy" id="252190"/>
    <lineage>
        <taxon>Eukaryota</taxon>
        <taxon>Fungi</taxon>
        <taxon>Dikarya</taxon>
        <taxon>Ascomycota</taxon>
        <taxon>Pezizomycotina</taxon>
        <taxon>Sordariomycetes</taxon>
        <taxon>Sordariomycetidae</taxon>
        <taxon>Sordariales</taxon>
        <taxon>Podosporaceae</taxon>
        <taxon>Podospora</taxon>
    </lineage>
</organism>
<keyword evidence="4" id="KW-1185">Reference proteome</keyword>
<feature type="compositionally biased region" description="Basic and acidic residues" evidence="2">
    <location>
        <begin position="172"/>
        <end position="183"/>
    </location>
</feature>
<evidence type="ECO:0000256" key="1">
    <source>
        <dbReference type="ARBA" id="ARBA00007355"/>
    </source>
</evidence>
<dbReference type="GO" id="GO:0005739">
    <property type="term" value="C:mitochondrion"/>
    <property type="evidence" value="ECO:0007669"/>
    <property type="project" value="TreeGrafter"/>
</dbReference>
<proteinExistence type="inferred from homology"/>